<dbReference type="Gene3D" id="3.40.50.300">
    <property type="entry name" value="P-loop containing nucleotide triphosphate hydrolases"/>
    <property type="match status" value="1"/>
</dbReference>
<dbReference type="CDD" id="cd01130">
    <property type="entry name" value="VirB11-like_ATPase"/>
    <property type="match status" value="1"/>
</dbReference>
<keyword evidence="4" id="KW-1185">Reference proteome</keyword>
<dbReference type="RefSeq" id="WP_315735080.1">
    <property type="nucleotide sequence ID" value="NZ_JAVYII010000008.1"/>
</dbReference>
<sequence length="477" mass="51403">MSSRAPNGASNAGANLAAIGSDRLAVRPSIDLTIVQRVHQQVADQLQAEQTDRRRRGDDRLEGPAERQYVRFLLARAIRDLAADRINAGLEPLRVDEQVDEEAELFGAVQARMYGAGRLQSLLDDVTVQDVFINGADNVFVIRTDGEKERVAPVAESDDELVQMVSTLGAYAGISSRAWDPANPRILLRLPGGARLSGVLGVTARPSVSIRRHSAEAWTLAEHVSVGSISAEVADFLARAVAARLNIVFAGATGSGKTSLLRSATAEFATWERVVTVEAAFELGLDRFPDRHPDCVALEERLPNSEGSGAVTLAECLRTTLHMKPDRIVLGEVLGPEVVTMLNAMTQGNDGALSTIHARSATDVFARIATYAVQAAERLPREATHQLIASGIDLVVYLEQDPRSKRRRVREIVEVNGFDNGAVLSSRLFDVPSDGVGDPAAVASWTGVVPQRFDRLSVVGWVPPHAAEGTSYGGWSR</sequence>
<feature type="domain" description="Bacterial type II secretion system protein E" evidence="2">
    <location>
        <begin position="120"/>
        <end position="396"/>
    </location>
</feature>
<dbReference type="Pfam" id="PF00437">
    <property type="entry name" value="T2SSE"/>
    <property type="match status" value="1"/>
</dbReference>
<dbReference type="InterPro" id="IPR001482">
    <property type="entry name" value="T2SS/T4SS_dom"/>
</dbReference>
<dbReference type="SUPFAM" id="SSF52540">
    <property type="entry name" value="P-loop containing nucleoside triphosphate hydrolases"/>
    <property type="match status" value="1"/>
</dbReference>
<reference evidence="3 4" key="1">
    <citation type="submission" date="2023-08" db="EMBL/GenBank/DDBJ databases">
        <title>Nocardioides seae sp. nov., a bacterium isolated from a soil.</title>
        <authorList>
            <person name="Wang X."/>
        </authorList>
    </citation>
    <scope>NUCLEOTIDE SEQUENCE [LARGE SCALE GENOMIC DNA]</scope>
    <source>
        <strain evidence="3 4">YZH12</strain>
    </source>
</reference>
<evidence type="ECO:0000259" key="2">
    <source>
        <dbReference type="Pfam" id="PF00437"/>
    </source>
</evidence>
<dbReference type="EMBL" id="JAVYII010000008">
    <property type="protein sequence ID" value="MDT9594880.1"/>
    <property type="molecule type" value="Genomic_DNA"/>
</dbReference>
<name>A0ABU3Q082_9ACTN</name>
<dbReference type="Proteomes" id="UP001268542">
    <property type="component" value="Unassembled WGS sequence"/>
</dbReference>
<dbReference type="InterPro" id="IPR027417">
    <property type="entry name" value="P-loop_NTPase"/>
</dbReference>
<comment type="caution">
    <text evidence="3">The sequence shown here is derived from an EMBL/GenBank/DDBJ whole genome shotgun (WGS) entry which is preliminary data.</text>
</comment>
<dbReference type="InterPro" id="IPR050921">
    <property type="entry name" value="T4SS_GSP_E_ATPase"/>
</dbReference>
<dbReference type="PANTHER" id="PTHR30486:SF6">
    <property type="entry name" value="TYPE IV PILUS RETRACTATION ATPASE PILT"/>
    <property type="match status" value="1"/>
</dbReference>
<gene>
    <name evidence="3" type="ORF">RDV89_17460</name>
</gene>
<protein>
    <submittedName>
        <fullName evidence="3">ATPase, T2SS/T4P/T4SS family</fullName>
    </submittedName>
</protein>
<dbReference type="PANTHER" id="PTHR30486">
    <property type="entry name" value="TWITCHING MOTILITY PROTEIN PILT"/>
    <property type="match status" value="1"/>
</dbReference>
<proteinExistence type="inferred from homology"/>
<comment type="similarity">
    <text evidence="1">Belongs to the GSP E family.</text>
</comment>
<evidence type="ECO:0000313" key="4">
    <source>
        <dbReference type="Proteomes" id="UP001268542"/>
    </source>
</evidence>
<dbReference type="Gene3D" id="3.30.450.370">
    <property type="match status" value="1"/>
</dbReference>
<accession>A0ABU3Q082</accession>
<evidence type="ECO:0000313" key="3">
    <source>
        <dbReference type="EMBL" id="MDT9594880.1"/>
    </source>
</evidence>
<organism evidence="3 4">
    <name type="scientific">Nocardioides imazamoxiresistens</name>
    <dbReference type="NCBI Taxonomy" id="3231893"/>
    <lineage>
        <taxon>Bacteria</taxon>
        <taxon>Bacillati</taxon>
        <taxon>Actinomycetota</taxon>
        <taxon>Actinomycetes</taxon>
        <taxon>Propionibacteriales</taxon>
        <taxon>Nocardioidaceae</taxon>
        <taxon>Nocardioides</taxon>
    </lineage>
</organism>
<evidence type="ECO:0000256" key="1">
    <source>
        <dbReference type="ARBA" id="ARBA00006611"/>
    </source>
</evidence>